<comment type="caution">
    <text evidence="1">The sequence shown here is derived from an EMBL/GenBank/DDBJ whole genome shotgun (WGS) entry which is preliminary data.</text>
</comment>
<name>A0ABW3CWQ8_9FLAO</name>
<proteinExistence type="predicted"/>
<evidence type="ECO:0008006" key="3">
    <source>
        <dbReference type="Google" id="ProtNLM"/>
    </source>
</evidence>
<reference evidence="2" key="1">
    <citation type="journal article" date="2019" name="Int. J. Syst. Evol. Microbiol.">
        <title>The Global Catalogue of Microorganisms (GCM) 10K type strain sequencing project: providing services to taxonomists for standard genome sequencing and annotation.</title>
        <authorList>
            <consortium name="The Broad Institute Genomics Platform"/>
            <consortium name="The Broad Institute Genome Sequencing Center for Infectious Disease"/>
            <person name="Wu L."/>
            <person name="Ma J."/>
        </authorList>
    </citation>
    <scope>NUCLEOTIDE SEQUENCE [LARGE SCALE GENOMIC DNA]</scope>
    <source>
        <strain evidence="2">CCUG 62952</strain>
    </source>
</reference>
<keyword evidence="2" id="KW-1185">Reference proteome</keyword>
<dbReference type="Proteomes" id="UP001596978">
    <property type="component" value="Unassembled WGS sequence"/>
</dbReference>
<evidence type="ECO:0000313" key="1">
    <source>
        <dbReference type="EMBL" id="MFD0862088.1"/>
    </source>
</evidence>
<dbReference type="RefSeq" id="WP_386406339.1">
    <property type="nucleotide sequence ID" value="NZ_JBHTJH010000004.1"/>
</dbReference>
<gene>
    <name evidence="1" type="ORF">ACFQ1M_07700</name>
</gene>
<dbReference type="EMBL" id="JBHTJH010000004">
    <property type="protein sequence ID" value="MFD0862088.1"/>
    <property type="molecule type" value="Genomic_DNA"/>
</dbReference>
<organism evidence="1 2">
    <name type="scientific">Sungkyunkwania multivorans</name>
    <dbReference type="NCBI Taxonomy" id="1173618"/>
    <lineage>
        <taxon>Bacteria</taxon>
        <taxon>Pseudomonadati</taxon>
        <taxon>Bacteroidota</taxon>
        <taxon>Flavobacteriia</taxon>
        <taxon>Flavobacteriales</taxon>
        <taxon>Flavobacteriaceae</taxon>
        <taxon>Sungkyunkwania</taxon>
    </lineage>
</organism>
<accession>A0ABW3CWQ8</accession>
<protein>
    <recommendedName>
        <fullName evidence="3">ParB/Sulfiredoxin domain-containing protein</fullName>
    </recommendedName>
</protein>
<sequence length="457" mass="53323">MNTFDYNKPRPIVESLVKEINDNKEEISGMKRSIFFRDDKRKGKERQVYRIPTIYLNFRKDNGRIASDILSYENQNGELIEATAFGQEIIRQFLIKKDKEATNQLKRTIIDRGQDEPAVITCDGFLINGNRRKMALEMLSSEFPSEAKYKNLEVVILPCKKKDSGDETPPTHYEIEQIESAYQFHNQGKSEYTNFDKAISIRRKLNNGMSIEEQLSYDATFNMLTPAEKRKQINQIEQDFLKPLECIDRYLDRLGRTQMYNTIATAKGSQKGQWQAFIDYHKSIDRYIRDPKKLHKLNITKNERSTVEDIAFKLIRARKIDGVDKKSHEIMRMIPKLLNNEQSKAELFKLKEIKLKGYAETTSDVKDAEIKDLQWYNENRENIIHRVRESKNILDGVKESETPITLLKAALGKLNHENMNLKAIESENLKSTLKITESIIKKADEIKKELYGIIKKK</sequence>
<evidence type="ECO:0000313" key="2">
    <source>
        <dbReference type="Proteomes" id="UP001596978"/>
    </source>
</evidence>